<protein>
    <submittedName>
        <fullName evidence="2">Unnamed protein product</fullName>
    </submittedName>
</protein>
<dbReference type="EMBL" id="BSXW01000232">
    <property type="protein sequence ID" value="GMF15887.1"/>
    <property type="molecule type" value="Genomic_DNA"/>
</dbReference>
<sequence>MRRKRYTSFRVPERTCSTEATAMQHLGATSVNRKARSRVQTGSAAVPDGWFSIEPQTHRNSKGRARSGPDALGLASTVDPLTFLARKPSGHGCDERSVNGEKPQQNPRRRRLQAAGGSAFPAAEIFSPQRSLRLTKLPLLKAKDKHVEVDFKKQSNQFATATPVHVTSYRETELPLHELIQMVDDAVRADPLAELNQSAVARLFMDQWLRQFEADRRSYKSVGEAAHPVLLQCRESRHVLLTF</sequence>
<accession>A0A9W6WTA0</accession>
<organism evidence="2 3">
    <name type="scientific">Phytophthora lilii</name>
    <dbReference type="NCBI Taxonomy" id="2077276"/>
    <lineage>
        <taxon>Eukaryota</taxon>
        <taxon>Sar</taxon>
        <taxon>Stramenopiles</taxon>
        <taxon>Oomycota</taxon>
        <taxon>Peronosporomycetes</taxon>
        <taxon>Peronosporales</taxon>
        <taxon>Peronosporaceae</taxon>
        <taxon>Phytophthora</taxon>
    </lineage>
</organism>
<name>A0A9W6WTA0_9STRA</name>
<dbReference type="OrthoDB" id="125099at2759"/>
<dbReference type="Proteomes" id="UP001165083">
    <property type="component" value="Unassembled WGS sequence"/>
</dbReference>
<keyword evidence="3" id="KW-1185">Reference proteome</keyword>
<evidence type="ECO:0000313" key="3">
    <source>
        <dbReference type="Proteomes" id="UP001165083"/>
    </source>
</evidence>
<feature type="region of interest" description="Disordered" evidence="1">
    <location>
        <begin position="85"/>
        <end position="115"/>
    </location>
</feature>
<feature type="region of interest" description="Disordered" evidence="1">
    <location>
        <begin position="48"/>
        <end position="69"/>
    </location>
</feature>
<reference evidence="2" key="1">
    <citation type="submission" date="2023-04" db="EMBL/GenBank/DDBJ databases">
        <title>Phytophthora lilii NBRC 32176.</title>
        <authorList>
            <person name="Ichikawa N."/>
            <person name="Sato H."/>
            <person name="Tonouchi N."/>
        </authorList>
    </citation>
    <scope>NUCLEOTIDE SEQUENCE</scope>
    <source>
        <strain evidence="2">NBRC 32176</strain>
    </source>
</reference>
<proteinExistence type="predicted"/>
<evidence type="ECO:0000313" key="2">
    <source>
        <dbReference type="EMBL" id="GMF15887.1"/>
    </source>
</evidence>
<evidence type="ECO:0000256" key="1">
    <source>
        <dbReference type="SAM" id="MobiDB-lite"/>
    </source>
</evidence>
<gene>
    <name evidence="2" type="ORF">Plil01_000555200</name>
</gene>
<dbReference type="AlphaFoldDB" id="A0A9W6WTA0"/>
<comment type="caution">
    <text evidence="2">The sequence shown here is derived from an EMBL/GenBank/DDBJ whole genome shotgun (WGS) entry which is preliminary data.</text>
</comment>